<dbReference type="RefSeq" id="WP_272088441.1">
    <property type="nucleotide sequence ID" value="NZ_JAQNDL010000002.1"/>
</dbReference>
<keyword evidence="2" id="KW-1185">Reference proteome</keyword>
<gene>
    <name evidence="1" type="ORF">POL25_23800</name>
</gene>
<sequence>MLSTHDERFFEAVQHLTVVETLLEAALQKNGRVRESLWAIAWNLDSALVQELIKQDKYAALGSMTQRLFQGVEPPSDEVRQAALQVHRDRLQTDYLERRGKS</sequence>
<evidence type="ECO:0000313" key="2">
    <source>
        <dbReference type="Proteomes" id="UP001221686"/>
    </source>
</evidence>
<evidence type="ECO:0000313" key="1">
    <source>
        <dbReference type="EMBL" id="MDC0719944.1"/>
    </source>
</evidence>
<proteinExistence type="predicted"/>
<dbReference type="Proteomes" id="UP001221686">
    <property type="component" value="Unassembled WGS sequence"/>
</dbReference>
<comment type="caution">
    <text evidence="1">The sequence shown here is derived from an EMBL/GenBank/DDBJ whole genome shotgun (WGS) entry which is preliminary data.</text>
</comment>
<accession>A0ABT5E273</accession>
<reference evidence="1 2" key="1">
    <citation type="submission" date="2022-11" db="EMBL/GenBank/DDBJ databases">
        <title>Minimal conservation of predation-associated metabolite biosynthetic gene clusters underscores biosynthetic potential of Myxococcota including descriptions for ten novel species: Archangium lansinium sp. nov., Myxococcus landrumus sp. nov., Nannocystis bai.</title>
        <authorList>
            <person name="Ahearne A."/>
            <person name="Stevens C."/>
            <person name="Dowd S."/>
        </authorList>
    </citation>
    <scope>NUCLEOTIDE SEQUENCE [LARGE SCALE GENOMIC DNA]</scope>
    <source>
        <strain evidence="1 2">BB15-2</strain>
    </source>
</reference>
<protein>
    <submittedName>
        <fullName evidence="1">Uncharacterized protein</fullName>
    </submittedName>
</protein>
<name>A0ABT5E273_9BACT</name>
<organism evidence="1 2">
    <name type="scientific">Nannocystis bainbridge</name>
    <dbReference type="NCBI Taxonomy" id="2995303"/>
    <lineage>
        <taxon>Bacteria</taxon>
        <taxon>Pseudomonadati</taxon>
        <taxon>Myxococcota</taxon>
        <taxon>Polyangia</taxon>
        <taxon>Nannocystales</taxon>
        <taxon>Nannocystaceae</taxon>
        <taxon>Nannocystis</taxon>
    </lineage>
</organism>
<dbReference type="EMBL" id="JAQNDL010000002">
    <property type="protein sequence ID" value="MDC0719944.1"/>
    <property type="molecule type" value="Genomic_DNA"/>
</dbReference>